<dbReference type="Gene3D" id="1.20.140.160">
    <property type="match status" value="1"/>
</dbReference>
<sequence>MHAQPDIRSAGDLVYSRAPAARPSPQKLVETHLGLVRKIAWHVHGHVSSAIEVGDLVQIGTVALLEAARNFEERGVAAFSSYATTRIRGAMIDQLRRQANMCRSALVRRRRLNAARKEAEVVLGRSPTQVELAARMGISIEELLREIDATQGVQYENLDDIYSDHSEWFVDDGETPADALERADLERALAAGIRNLPEREAMVLQLYYVEELNLDEIGEVLGVGAARVCQIKKVALDRMRGQLSEWTE</sequence>
<dbReference type="PANTHER" id="PTHR30385">
    <property type="entry name" value="SIGMA FACTOR F FLAGELLAR"/>
    <property type="match status" value="1"/>
</dbReference>
<dbReference type="CDD" id="cd06171">
    <property type="entry name" value="Sigma70_r4"/>
    <property type="match status" value="1"/>
</dbReference>
<dbReference type="PRINTS" id="PR00046">
    <property type="entry name" value="SIGMA70FCT"/>
</dbReference>
<feature type="domain" description="RNA polymerase sigma-70 region 2" evidence="6">
    <location>
        <begin position="28"/>
        <end position="99"/>
    </location>
</feature>
<evidence type="ECO:0000256" key="4">
    <source>
        <dbReference type="ARBA" id="ARBA00023163"/>
    </source>
</evidence>
<keyword evidence="4" id="KW-0804">Transcription</keyword>
<dbReference type="InterPro" id="IPR013325">
    <property type="entry name" value="RNA_pol_sigma_r2"/>
</dbReference>
<dbReference type="InterPro" id="IPR000943">
    <property type="entry name" value="RNA_pol_sigma70"/>
</dbReference>
<dbReference type="NCBIfam" id="TIGR02937">
    <property type="entry name" value="sigma70-ECF"/>
    <property type="match status" value="1"/>
</dbReference>
<feature type="domain" description="RNA polymerase sigma-70 region 4" evidence="7">
    <location>
        <begin position="194"/>
        <end position="240"/>
    </location>
</feature>
<protein>
    <submittedName>
        <fullName evidence="8">RNA polymerase subunit sigma-70</fullName>
    </submittedName>
</protein>
<dbReference type="SUPFAM" id="SSF88659">
    <property type="entry name" value="Sigma3 and sigma4 domains of RNA polymerase sigma factors"/>
    <property type="match status" value="2"/>
</dbReference>
<keyword evidence="2" id="KW-0731">Sigma factor</keyword>
<dbReference type="Pfam" id="PF04539">
    <property type="entry name" value="Sigma70_r3"/>
    <property type="match status" value="1"/>
</dbReference>
<dbReference type="EMBL" id="CP018221">
    <property type="protein sequence ID" value="API59217.1"/>
    <property type="molecule type" value="Genomic_DNA"/>
</dbReference>
<organism evidence="8 9">
    <name type="scientific">Tardibacter chloracetimidivorans</name>
    <dbReference type="NCBI Taxonomy" id="1921510"/>
    <lineage>
        <taxon>Bacteria</taxon>
        <taxon>Pseudomonadati</taxon>
        <taxon>Pseudomonadota</taxon>
        <taxon>Alphaproteobacteria</taxon>
        <taxon>Sphingomonadales</taxon>
        <taxon>Sphingomonadaceae</taxon>
        <taxon>Tardibacter</taxon>
    </lineage>
</organism>
<dbReference type="STRING" id="1921510.BSL82_07760"/>
<dbReference type="SUPFAM" id="SSF88946">
    <property type="entry name" value="Sigma2 domain of RNA polymerase sigma factors"/>
    <property type="match status" value="1"/>
</dbReference>
<dbReference type="GO" id="GO:0003677">
    <property type="term" value="F:DNA binding"/>
    <property type="evidence" value="ECO:0007669"/>
    <property type="project" value="UniProtKB-KW"/>
</dbReference>
<dbReference type="Pfam" id="PF04545">
    <property type="entry name" value="Sigma70_r4"/>
    <property type="match status" value="1"/>
</dbReference>
<reference evidence="9" key="1">
    <citation type="submission" date="2016-11" db="EMBL/GenBank/DDBJ databases">
        <title>Complete Genome Sequence of alachlor-degrading Sphingomonas sp. strain JJ-A5.</title>
        <authorList>
            <person name="Lee H."/>
            <person name="Ka J.-O."/>
        </authorList>
    </citation>
    <scope>NUCLEOTIDE SEQUENCE [LARGE SCALE GENOMIC DNA]</scope>
    <source>
        <strain evidence="9">JJ-A5</strain>
    </source>
</reference>
<dbReference type="Pfam" id="PF04542">
    <property type="entry name" value="Sigma70_r2"/>
    <property type="match status" value="1"/>
</dbReference>
<evidence type="ECO:0000259" key="6">
    <source>
        <dbReference type="Pfam" id="PF04542"/>
    </source>
</evidence>
<dbReference type="PANTHER" id="PTHR30385:SF7">
    <property type="entry name" value="RNA POLYMERASE SIGMA FACTOR FLIA"/>
    <property type="match status" value="1"/>
</dbReference>
<dbReference type="Proteomes" id="UP000182063">
    <property type="component" value="Chromosome"/>
</dbReference>
<evidence type="ECO:0000259" key="5">
    <source>
        <dbReference type="Pfam" id="PF04539"/>
    </source>
</evidence>
<dbReference type="GO" id="GO:0003899">
    <property type="term" value="F:DNA-directed RNA polymerase activity"/>
    <property type="evidence" value="ECO:0007669"/>
    <property type="project" value="InterPro"/>
</dbReference>
<dbReference type="PIRSF" id="PIRSF000770">
    <property type="entry name" value="RNA_pol_sigma-SigE/K"/>
    <property type="match status" value="1"/>
</dbReference>
<evidence type="ECO:0000259" key="7">
    <source>
        <dbReference type="Pfam" id="PF04545"/>
    </source>
</evidence>
<dbReference type="InterPro" id="IPR013324">
    <property type="entry name" value="RNA_pol_sigma_r3/r4-like"/>
</dbReference>
<keyword evidence="1" id="KW-0805">Transcription regulation</keyword>
<accession>A0A1L3ZUC6</accession>
<keyword evidence="3" id="KW-0238">DNA-binding</keyword>
<evidence type="ECO:0000256" key="1">
    <source>
        <dbReference type="ARBA" id="ARBA00023015"/>
    </source>
</evidence>
<dbReference type="NCBIfam" id="TIGR02479">
    <property type="entry name" value="FliA_WhiG"/>
    <property type="match status" value="1"/>
</dbReference>
<name>A0A1L3ZUC6_9SPHN</name>
<dbReference type="InterPro" id="IPR014284">
    <property type="entry name" value="RNA_pol_sigma-70_dom"/>
</dbReference>
<gene>
    <name evidence="8" type="ORF">BSL82_07760</name>
</gene>
<evidence type="ECO:0000256" key="3">
    <source>
        <dbReference type="ARBA" id="ARBA00023125"/>
    </source>
</evidence>
<dbReference type="GO" id="GO:0006352">
    <property type="term" value="P:DNA-templated transcription initiation"/>
    <property type="evidence" value="ECO:0007669"/>
    <property type="project" value="InterPro"/>
</dbReference>
<feature type="domain" description="RNA polymerase sigma-70 region 3" evidence="5">
    <location>
        <begin position="109"/>
        <end position="154"/>
    </location>
</feature>
<dbReference type="OrthoDB" id="9799825at2"/>
<dbReference type="InterPro" id="IPR012845">
    <property type="entry name" value="RNA_pol_sigma_FliA_WhiG"/>
</dbReference>
<dbReference type="RefSeq" id="WP_072596766.1">
    <property type="nucleotide sequence ID" value="NZ_CP018221.1"/>
</dbReference>
<dbReference type="Gene3D" id="1.10.1740.10">
    <property type="match status" value="1"/>
</dbReference>
<dbReference type="InterPro" id="IPR007630">
    <property type="entry name" value="RNA_pol_sigma70_r4"/>
</dbReference>
<dbReference type="InterPro" id="IPR007627">
    <property type="entry name" value="RNA_pol_sigma70_r2"/>
</dbReference>
<dbReference type="InterPro" id="IPR007624">
    <property type="entry name" value="RNA_pol_sigma70_r3"/>
</dbReference>
<dbReference type="AlphaFoldDB" id="A0A1L3ZUC6"/>
<proteinExistence type="predicted"/>
<dbReference type="KEGG" id="sphj:BSL82_07760"/>
<keyword evidence="9" id="KW-1185">Reference proteome</keyword>
<dbReference type="GO" id="GO:0016987">
    <property type="term" value="F:sigma factor activity"/>
    <property type="evidence" value="ECO:0007669"/>
    <property type="project" value="UniProtKB-KW"/>
</dbReference>
<dbReference type="NCBIfam" id="NF005413">
    <property type="entry name" value="PRK06986.1"/>
    <property type="match status" value="1"/>
</dbReference>
<evidence type="ECO:0000313" key="8">
    <source>
        <dbReference type="EMBL" id="API59217.1"/>
    </source>
</evidence>
<evidence type="ECO:0000313" key="9">
    <source>
        <dbReference type="Proteomes" id="UP000182063"/>
    </source>
</evidence>
<evidence type="ECO:0000256" key="2">
    <source>
        <dbReference type="ARBA" id="ARBA00023082"/>
    </source>
</evidence>